<organism evidence="1 2">
    <name type="scientific">Acaulospora colombiana</name>
    <dbReference type="NCBI Taxonomy" id="27376"/>
    <lineage>
        <taxon>Eukaryota</taxon>
        <taxon>Fungi</taxon>
        <taxon>Fungi incertae sedis</taxon>
        <taxon>Mucoromycota</taxon>
        <taxon>Glomeromycotina</taxon>
        <taxon>Glomeromycetes</taxon>
        <taxon>Diversisporales</taxon>
        <taxon>Acaulosporaceae</taxon>
        <taxon>Acaulospora</taxon>
    </lineage>
</organism>
<accession>A0ACA9MPK1</accession>
<dbReference type="EMBL" id="CAJVPT010014598">
    <property type="protein sequence ID" value="CAG8605867.1"/>
    <property type="molecule type" value="Genomic_DNA"/>
</dbReference>
<evidence type="ECO:0000313" key="1">
    <source>
        <dbReference type="EMBL" id="CAG8605867.1"/>
    </source>
</evidence>
<sequence length="126" mass="14409">MFYIFSIPQFASEKMADFSFREVHGDLFEDSDPTDALAHCVSQDLRMGKGIADIFRKKYNGIPELKSQNKEVGQVASLRRDDRYIFYLITKLSAYGKPTEADFEKSLAELRKLCEEFGVKGLSVPR</sequence>
<protein>
    <submittedName>
        <fullName evidence="1">12688_t:CDS:1</fullName>
    </submittedName>
</protein>
<keyword evidence="2" id="KW-1185">Reference proteome</keyword>
<gene>
    <name evidence="1" type="ORF">ACOLOM_LOCUS6850</name>
</gene>
<name>A0ACA9MPK1_9GLOM</name>
<dbReference type="Proteomes" id="UP000789525">
    <property type="component" value="Unassembled WGS sequence"/>
</dbReference>
<reference evidence="1" key="1">
    <citation type="submission" date="2021-06" db="EMBL/GenBank/DDBJ databases">
        <authorList>
            <person name="Kallberg Y."/>
            <person name="Tangrot J."/>
            <person name="Rosling A."/>
        </authorList>
    </citation>
    <scope>NUCLEOTIDE SEQUENCE</scope>
    <source>
        <strain evidence="1">CL356</strain>
    </source>
</reference>
<evidence type="ECO:0000313" key="2">
    <source>
        <dbReference type="Proteomes" id="UP000789525"/>
    </source>
</evidence>
<proteinExistence type="predicted"/>
<comment type="caution">
    <text evidence="1">The sequence shown here is derived from an EMBL/GenBank/DDBJ whole genome shotgun (WGS) entry which is preliminary data.</text>
</comment>